<sequence length="277" mass="28549">MPPTTQAIPLAALLPPSPTAPSEHLRLPAAVLGPLPASSALHAALAGAGAGGALLVTGPKAAFLGALEDEDEGYLRDTCPLGQLEKVQTRHVPSRRHAALLLSLLTGTVAAAGKDAPHEVTPSPSLIVLFDLGALFLLPLDDERENVPMGEEGEKQHVKEREDAPDASSAGYLQLVAAALSAARHLGAGLLVLEPSLASLPVSEGDGAARRVALSDGLEWLFGPGSVATVSDTGDDTYALHLGTETVGLRCRRCARGEYALPPGAGDEGGWQWEWAA</sequence>
<protein>
    <recommendedName>
        <fullName evidence="4">Elongator complex protein 6</fullName>
    </recommendedName>
</protein>
<dbReference type="EMBL" id="CP086720">
    <property type="protein sequence ID" value="WOO85887.1"/>
    <property type="molecule type" value="Genomic_DNA"/>
</dbReference>
<dbReference type="GeneID" id="87812536"/>
<dbReference type="AlphaFoldDB" id="A0AAF1BM52"/>
<feature type="region of interest" description="Disordered" evidence="1">
    <location>
        <begin position="146"/>
        <end position="165"/>
    </location>
</feature>
<accession>A0AAF1BM52</accession>
<organism evidence="2 3">
    <name type="scientific">Vanrija pseudolonga</name>
    <dbReference type="NCBI Taxonomy" id="143232"/>
    <lineage>
        <taxon>Eukaryota</taxon>
        <taxon>Fungi</taxon>
        <taxon>Dikarya</taxon>
        <taxon>Basidiomycota</taxon>
        <taxon>Agaricomycotina</taxon>
        <taxon>Tremellomycetes</taxon>
        <taxon>Trichosporonales</taxon>
        <taxon>Trichosporonaceae</taxon>
        <taxon>Vanrija</taxon>
    </lineage>
</organism>
<proteinExistence type="predicted"/>
<name>A0AAF1BM52_9TREE</name>
<evidence type="ECO:0000256" key="1">
    <source>
        <dbReference type="SAM" id="MobiDB-lite"/>
    </source>
</evidence>
<evidence type="ECO:0000313" key="3">
    <source>
        <dbReference type="Proteomes" id="UP000827549"/>
    </source>
</evidence>
<feature type="compositionally biased region" description="Basic and acidic residues" evidence="1">
    <location>
        <begin position="152"/>
        <end position="164"/>
    </location>
</feature>
<gene>
    <name evidence="2" type="ORF">LOC62_07G009373</name>
</gene>
<reference evidence="2" key="1">
    <citation type="submission" date="2023-10" db="EMBL/GenBank/DDBJ databases">
        <authorList>
            <person name="Noh H."/>
        </authorList>
    </citation>
    <scope>NUCLEOTIDE SEQUENCE</scope>
    <source>
        <strain evidence="2">DUCC4014</strain>
    </source>
</reference>
<dbReference type="Proteomes" id="UP000827549">
    <property type="component" value="Chromosome 7"/>
</dbReference>
<dbReference type="RefSeq" id="XP_062631913.1">
    <property type="nucleotide sequence ID" value="XM_062775929.1"/>
</dbReference>
<evidence type="ECO:0000313" key="2">
    <source>
        <dbReference type="EMBL" id="WOO85887.1"/>
    </source>
</evidence>
<evidence type="ECO:0008006" key="4">
    <source>
        <dbReference type="Google" id="ProtNLM"/>
    </source>
</evidence>
<keyword evidence="3" id="KW-1185">Reference proteome</keyword>